<keyword evidence="4" id="KW-1185">Reference proteome</keyword>
<dbReference type="GO" id="GO:0003677">
    <property type="term" value="F:DNA binding"/>
    <property type="evidence" value="ECO:0007669"/>
    <property type="project" value="InterPro"/>
</dbReference>
<evidence type="ECO:0000256" key="2">
    <source>
        <dbReference type="SAM" id="MobiDB-lite"/>
    </source>
</evidence>
<evidence type="ECO:0000313" key="4">
    <source>
        <dbReference type="Proteomes" id="UP000002941"/>
    </source>
</evidence>
<accession>J0NKI4</accession>
<dbReference type="PATRIC" id="fig|1125718.3.peg.123"/>
<reference evidence="3 4" key="1">
    <citation type="submission" date="2012-05" db="EMBL/GenBank/DDBJ databases">
        <authorList>
            <person name="Harkins D.M."/>
            <person name="Madupu R."/>
            <person name="Durkin A.S."/>
            <person name="Torralba M."/>
            <person name="Methe B."/>
            <person name="Sutton G.G."/>
            <person name="Nelson K.E."/>
        </authorList>
    </citation>
    <scope>NUCLEOTIDE SEQUENCE [LARGE SCALE GENOMIC DNA]</scope>
    <source>
        <strain evidence="3 4">F0489</strain>
    </source>
</reference>
<protein>
    <submittedName>
        <fullName evidence="3">ROS/MUCR transcriptional regulator domain protein</fullName>
    </submittedName>
</protein>
<dbReference type="InterPro" id="IPR041920">
    <property type="entry name" value="ROS/MUCR_sf"/>
</dbReference>
<gene>
    <name evidence="3" type="ORF">HMPREF1318_2352</name>
</gene>
<dbReference type="Proteomes" id="UP000002941">
    <property type="component" value="Unassembled WGS sequence"/>
</dbReference>
<dbReference type="AlphaFoldDB" id="J0NKI4"/>
<organism evidence="3 4">
    <name type="scientific">Actinomyces massiliensis F0489</name>
    <dbReference type="NCBI Taxonomy" id="1125718"/>
    <lineage>
        <taxon>Bacteria</taxon>
        <taxon>Bacillati</taxon>
        <taxon>Actinomycetota</taxon>
        <taxon>Actinomycetes</taxon>
        <taxon>Actinomycetales</taxon>
        <taxon>Actinomycetaceae</taxon>
        <taxon>Actinomyces</taxon>
    </lineage>
</organism>
<dbReference type="Pfam" id="PF05443">
    <property type="entry name" value="ROS_MUCR"/>
    <property type="match status" value="1"/>
</dbReference>
<feature type="region of interest" description="Disordered" evidence="2">
    <location>
        <begin position="39"/>
        <end position="78"/>
    </location>
</feature>
<evidence type="ECO:0000313" key="3">
    <source>
        <dbReference type="EMBL" id="EJF47609.1"/>
    </source>
</evidence>
<sequence length="145" mass="16281">MCHECGRWYANLAAHAAVHGLSARQYKLRHGLPLSKGLSPSKLREARSRAASDRVGSQGWQRLEKARNPARAAQARDPESFVSPYATYRHREYSPSLLPAWQPRIITCVICGAQYCPLPGTGRPRRTCSEECLKITHTQGLRHHP</sequence>
<name>J0NKI4_9ACTO</name>
<dbReference type="InterPro" id="IPR008807">
    <property type="entry name" value="ROS_MUCR"/>
</dbReference>
<evidence type="ECO:0000256" key="1">
    <source>
        <dbReference type="ARBA" id="ARBA00007031"/>
    </source>
</evidence>
<proteinExistence type="inferred from homology"/>
<comment type="similarity">
    <text evidence="1">Belongs to the ros/MucR family.</text>
</comment>
<dbReference type="GO" id="GO:0006355">
    <property type="term" value="P:regulation of DNA-templated transcription"/>
    <property type="evidence" value="ECO:0007669"/>
    <property type="project" value="InterPro"/>
</dbReference>
<feature type="compositionally biased region" description="Basic and acidic residues" evidence="2">
    <location>
        <begin position="42"/>
        <end position="52"/>
    </location>
</feature>
<dbReference type="Gene3D" id="1.10.10.1550">
    <property type="entry name" value="ROS/MUCR transcriptional regulator protein"/>
    <property type="match status" value="1"/>
</dbReference>
<comment type="caution">
    <text evidence="3">The sequence shown here is derived from an EMBL/GenBank/DDBJ whole genome shotgun (WGS) entry which is preliminary data.</text>
</comment>
<dbReference type="eggNOG" id="ENOG50343YZ">
    <property type="taxonomic scope" value="Bacteria"/>
</dbReference>
<dbReference type="EMBL" id="AKFT01000007">
    <property type="protein sequence ID" value="EJF47609.1"/>
    <property type="molecule type" value="Genomic_DNA"/>
</dbReference>
<dbReference type="GO" id="GO:0008270">
    <property type="term" value="F:zinc ion binding"/>
    <property type="evidence" value="ECO:0007669"/>
    <property type="project" value="InterPro"/>
</dbReference>